<evidence type="ECO:0008006" key="3">
    <source>
        <dbReference type="Google" id="ProtNLM"/>
    </source>
</evidence>
<evidence type="ECO:0000313" key="1">
    <source>
        <dbReference type="EMBL" id="KAJ8896299.1"/>
    </source>
</evidence>
<gene>
    <name evidence="1" type="ORF">PR048_001643</name>
</gene>
<evidence type="ECO:0000313" key="2">
    <source>
        <dbReference type="Proteomes" id="UP001159363"/>
    </source>
</evidence>
<organism evidence="1 2">
    <name type="scientific">Dryococelus australis</name>
    <dbReference type="NCBI Taxonomy" id="614101"/>
    <lineage>
        <taxon>Eukaryota</taxon>
        <taxon>Metazoa</taxon>
        <taxon>Ecdysozoa</taxon>
        <taxon>Arthropoda</taxon>
        <taxon>Hexapoda</taxon>
        <taxon>Insecta</taxon>
        <taxon>Pterygota</taxon>
        <taxon>Neoptera</taxon>
        <taxon>Polyneoptera</taxon>
        <taxon>Phasmatodea</taxon>
        <taxon>Verophasmatodea</taxon>
        <taxon>Anareolatae</taxon>
        <taxon>Phasmatidae</taxon>
        <taxon>Eurycanthinae</taxon>
        <taxon>Dryococelus</taxon>
    </lineage>
</organism>
<keyword evidence="2" id="KW-1185">Reference proteome</keyword>
<protein>
    <recommendedName>
        <fullName evidence="3">Vitellogenin</fullName>
    </recommendedName>
</protein>
<name>A0ABQ9IHV9_9NEOP</name>
<comment type="caution">
    <text evidence="1">The sequence shown here is derived from an EMBL/GenBank/DDBJ whole genome shotgun (WGS) entry which is preliminary data.</text>
</comment>
<sequence length="232" mass="26586">MCILLEEFCVVNFPSSKQQEDFRETHKARHATDIAKVSLWFECHSPYVKLSQKDQAPPLASMTYSVKVRDDKVVVDPFLIFQRISITKQIDDDLKTFLQHKLTPFLWNAENKSALYGIFEAKEKNVDLHNLDIVVDGGFPLHEVVWSRGSTCSTVCQSYINFILKYYSNKSCTIATPAQQTVPTMLSRAEDIDLRSLWTYTYFGEDTGITVKQEHFLCNANNKSRLISTLSV</sequence>
<dbReference type="EMBL" id="JARBHB010000001">
    <property type="protein sequence ID" value="KAJ8896299.1"/>
    <property type="molecule type" value="Genomic_DNA"/>
</dbReference>
<accession>A0ABQ9IHV9</accession>
<reference evidence="1 2" key="1">
    <citation type="submission" date="2023-02" db="EMBL/GenBank/DDBJ databases">
        <title>LHISI_Scaffold_Assembly.</title>
        <authorList>
            <person name="Stuart O.P."/>
            <person name="Cleave R."/>
            <person name="Magrath M.J.L."/>
            <person name="Mikheyev A.S."/>
        </authorList>
    </citation>
    <scope>NUCLEOTIDE SEQUENCE [LARGE SCALE GENOMIC DNA]</scope>
    <source>
        <strain evidence="1">Daus_M_001</strain>
        <tissue evidence="1">Leg muscle</tissue>
    </source>
</reference>
<proteinExistence type="predicted"/>
<dbReference type="Proteomes" id="UP001159363">
    <property type="component" value="Chromosome 1"/>
</dbReference>